<gene>
    <name evidence="6" type="ORF">CTEN210_08075</name>
</gene>
<evidence type="ECO:0000259" key="5">
    <source>
        <dbReference type="Pfam" id="PF24517"/>
    </source>
</evidence>
<feature type="signal peptide" evidence="4">
    <location>
        <begin position="1"/>
        <end position="20"/>
    </location>
</feature>
<evidence type="ECO:0000313" key="6">
    <source>
        <dbReference type="EMBL" id="GFH51599.1"/>
    </source>
</evidence>
<keyword evidence="3 4" id="KW-0732">Signal</keyword>
<evidence type="ECO:0000313" key="7">
    <source>
        <dbReference type="Proteomes" id="UP001054902"/>
    </source>
</evidence>
<dbReference type="InterPro" id="IPR055372">
    <property type="entry name" value="CBM96"/>
</dbReference>
<dbReference type="EMBL" id="BLLK01000045">
    <property type="protein sequence ID" value="GFH51599.1"/>
    <property type="molecule type" value="Genomic_DNA"/>
</dbReference>
<dbReference type="Proteomes" id="UP001054902">
    <property type="component" value="Unassembled WGS sequence"/>
</dbReference>
<organism evidence="6 7">
    <name type="scientific">Chaetoceros tenuissimus</name>
    <dbReference type="NCBI Taxonomy" id="426638"/>
    <lineage>
        <taxon>Eukaryota</taxon>
        <taxon>Sar</taxon>
        <taxon>Stramenopiles</taxon>
        <taxon>Ochrophyta</taxon>
        <taxon>Bacillariophyta</taxon>
        <taxon>Coscinodiscophyceae</taxon>
        <taxon>Chaetocerotophycidae</taxon>
        <taxon>Chaetocerotales</taxon>
        <taxon>Chaetocerotaceae</taxon>
        <taxon>Chaetoceros</taxon>
    </lineage>
</organism>
<protein>
    <recommendedName>
        <fullName evidence="5">Carbohydrate-binding module family 96 domain-containing protein</fullName>
    </recommendedName>
</protein>
<keyword evidence="7" id="KW-1185">Reference proteome</keyword>
<proteinExistence type="predicted"/>
<evidence type="ECO:0000256" key="4">
    <source>
        <dbReference type="SAM" id="SignalP"/>
    </source>
</evidence>
<evidence type="ECO:0000256" key="3">
    <source>
        <dbReference type="ARBA" id="ARBA00022729"/>
    </source>
</evidence>
<accession>A0AAD3CVZ2</accession>
<dbReference type="AlphaFoldDB" id="A0AAD3CVZ2"/>
<dbReference type="Pfam" id="PF24517">
    <property type="entry name" value="CBM96"/>
    <property type="match status" value="1"/>
</dbReference>
<feature type="chain" id="PRO_5042017245" description="Carbohydrate-binding module family 96 domain-containing protein" evidence="4">
    <location>
        <begin position="21"/>
        <end position="182"/>
    </location>
</feature>
<name>A0AAD3CVZ2_9STRA</name>
<feature type="domain" description="Carbohydrate-binding module family 96" evidence="5">
    <location>
        <begin position="29"/>
        <end position="116"/>
    </location>
</feature>
<reference evidence="6 7" key="1">
    <citation type="journal article" date="2021" name="Sci. Rep.">
        <title>The genome of the diatom Chaetoceros tenuissimus carries an ancient integrated fragment of an extant virus.</title>
        <authorList>
            <person name="Hongo Y."/>
            <person name="Kimura K."/>
            <person name="Takaki Y."/>
            <person name="Yoshida Y."/>
            <person name="Baba S."/>
            <person name="Kobayashi G."/>
            <person name="Nagasaki K."/>
            <person name="Hano T."/>
            <person name="Tomaru Y."/>
        </authorList>
    </citation>
    <scope>NUCLEOTIDE SEQUENCE [LARGE SCALE GENOMIC DNA]</scope>
    <source>
        <strain evidence="6 7">NIES-3715</strain>
    </source>
</reference>
<sequence>MKASILTSFLLALSSPFTYANQVKRVHRAAGDASIRRDRQYQNYGSNRQLTVTTHDAKSARVAVLKFNNIERTSYDTQALLRLFISEVDDNHDHRTVKIRRVNEGFEEDDISWANFNLHEENHNWIEFNIYSEHLGKVGQVDVSSLLEEGDTDLTLVIHMGDKGVELLRDSKCAISLFIILQ</sequence>
<dbReference type="GO" id="GO:0005576">
    <property type="term" value="C:extracellular region"/>
    <property type="evidence" value="ECO:0007669"/>
    <property type="project" value="UniProtKB-SubCell"/>
</dbReference>
<keyword evidence="2" id="KW-0964">Secreted</keyword>
<comment type="subcellular location">
    <subcellularLocation>
        <location evidence="1">Secreted</location>
    </subcellularLocation>
</comment>
<evidence type="ECO:0000256" key="1">
    <source>
        <dbReference type="ARBA" id="ARBA00004613"/>
    </source>
</evidence>
<dbReference type="NCBIfam" id="NF033679">
    <property type="entry name" value="DNRLRE_dom"/>
    <property type="match status" value="1"/>
</dbReference>
<evidence type="ECO:0000256" key="2">
    <source>
        <dbReference type="ARBA" id="ARBA00022525"/>
    </source>
</evidence>
<comment type="caution">
    <text evidence="6">The sequence shown here is derived from an EMBL/GenBank/DDBJ whole genome shotgun (WGS) entry which is preliminary data.</text>
</comment>